<feature type="compositionally biased region" description="Basic residues" evidence="1">
    <location>
        <begin position="591"/>
        <end position="603"/>
    </location>
</feature>
<organism evidence="2 3">
    <name type="scientific">Coemansia guatemalensis</name>
    <dbReference type="NCBI Taxonomy" id="2761395"/>
    <lineage>
        <taxon>Eukaryota</taxon>
        <taxon>Fungi</taxon>
        <taxon>Fungi incertae sedis</taxon>
        <taxon>Zoopagomycota</taxon>
        <taxon>Kickxellomycotina</taxon>
        <taxon>Kickxellomycetes</taxon>
        <taxon>Kickxellales</taxon>
        <taxon>Kickxellaceae</taxon>
        <taxon>Coemansia</taxon>
    </lineage>
</organism>
<dbReference type="OrthoDB" id="5598612at2759"/>
<sequence length="621" mass="67546">MAQHRPPPVAGAPYTNNYSFHGMQNLNTNSDPMSHMSFEPVVPGPAAQPPPNDYLETASVVSDTTVRPPGGVNRSGHYPQGGYASYGREQHGGYPSQGTSYPPSYPADSWPQDGESSAYQGYGHGRPMSSAPGTEGRPMGYADGRPHPQQRPPRRPPTAYNRSEYGSDDERSDGRSDTSGPEGNPKPNTFLTSLKEGLKNIELMELVPIAGVLGASAYHYLKYRNSKNAVPFKEPEWMRYLNNIAFAHNAYSMFKHKKPSNGMPYGGGHGHHGHHNKYGRYNGQSKYTNHGIGAASGGNSSGGIPWAKILGAVATSAMARPGAFGGGGGYGGGKYGNGGGFGQGPFGQGGGRPNASHPQFGRPNGQMGGNNGDMVNNVLGKIMSGLFKGNQAGRTRDLESSGQGDYDDDILSGFDDASAVQKVVAEHYYRSIYRKNMNMQQANAQTMGGAAAIKALRSEEHMSQQLENSMFVPPDLRQDQMVMGLALSEVEDLLERKAQCCALRPEDNMENVGKIALATIIKLKMDEEAMDNRRDHSSRSTGTPARRRKEGSHRESSRHGSRYKSKDHYSHHADGTHRNNYESPSHDPYSHRHPTRTGNHHYYKGASAPNSRRERDDPYAH</sequence>
<feature type="compositionally biased region" description="Pro residues" evidence="1">
    <location>
        <begin position="1"/>
        <end position="10"/>
    </location>
</feature>
<dbReference type="EMBL" id="JANBUO010002030">
    <property type="protein sequence ID" value="KAJ2795980.1"/>
    <property type="molecule type" value="Genomic_DNA"/>
</dbReference>
<feature type="compositionally biased region" description="Basic and acidic residues" evidence="1">
    <location>
        <begin position="611"/>
        <end position="621"/>
    </location>
</feature>
<feature type="region of interest" description="Disordered" evidence="1">
    <location>
        <begin position="341"/>
        <end position="374"/>
    </location>
</feature>
<feature type="compositionally biased region" description="Basic and acidic residues" evidence="1">
    <location>
        <begin position="552"/>
        <end position="590"/>
    </location>
</feature>
<feature type="compositionally biased region" description="Polar residues" evidence="1">
    <location>
        <begin position="14"/>
        <end position="32"/>
    </location>
</feature>
<feature type="compositionally biased region" description="Pro residues" evidence="1">
    <location>
        <begin position="42"/>
        <end position="52"/>
    </location>
</feature>
<dbReference type="Proteomes" id="UP001140094">
    <property type="component" value="Unassembled WGS sequence"/>
</dbReference>
<name>A0A9W8LQJ4_9FUNG</name>
<evidence type="ECO:0000313" key="3">
    <source>
        <dbReference type="Proteomes" id="UP001140094"/>
    </source>
</evidence>
<feature type="compositionally biased region" description="Gly residues" evidence="1">
    <location>
        <begin position="341"/>
        <end position="352"/>
    </location>
</feature>
<protein>
    <submittedName>
        <fullName evidence="2">Uncharacterized protein</fullName>
    </submittedName>
</protein>
<reference evidence="2" key="1">
    <citation type="submission" date="2022-07" db="EMBL/GenBank/DDBJ databases">
        <title>Phylogenomic reconstructions and comparative analyses of Kickxellomycotina fungi.</title>
        <authorList>
            <person name="Reynolds N.K."/>
            <person name="Stajich J.E."/>
            <person name="Barry K."/>
            <person name="Grigoriev I.V."/>
            <person name="Crous P."/>
            <person name="Smith M.E."/>
        </authorList>
    </citation>
    <scope>NUCLEOTIDE SEQUENCE</scope>
    <source>
        <strain evidence="2">NRRL 1565</strain>
    </source>
</reference>
<gene>
    <name evidence="2" type="ORF">H4R20_005693</name>
</gene>
<evidence type="ECO:0000256" key="1">
    <source>
        <dbReference type="SAM" id="MobiDB-lite"/>
    </source>
</evidence>
<evidence type="ECO:0000313" key="2">
    <source>
        <dbReference type="EMBL" id="KAJ2795980.1"/>
    </source>
</evidence>
<proteinExistence type="predicted"/>
<feature type="compositionally biased region" description="Basic and acidic residues" evidence="1">
    <location>
        <begin position="528"/>
        <end position="538"/>
    </location>
</feature>
<keyword evidence="3" id="KW-1185">Reference proteome</keyword>
<comment type="caution">
    <text evidence="2">The sequence shown here is derived from an EMBL/GenBank/DDBJ whole genome shotgun (WGS) entry which is preliminary data.</text>
</comment>
<accession>A0A9W8LQJ4</accession>
<feature type="region of interest" description="Disordered" evidence="1">
    <location>
        <begin position="528"/>
        <end position="621"/>
    </location>
</feature>
<feature type="region of interest" description="Disordered" evidence="1">
    <location>
        <begin position="1"/>
        <end position="189"/>
    </location>
</feature>
<dbReference type="AlphaFoldDB" id="A0A9W8LQJ4"/>